<dbReference type="STRING" id="224129.A0A1W4WRE0"/>
<keyword evidence="5" id="KW-1185">Reference proteome</keyword>
<evidence type="ECO:0000256" key="3">
    <source>
        <dbReference type="ARBA" id="ARBA00022837"/>
    </source>
</evidence>
<reference evidence="6" key="1">
    <citation type="submission" date="2025-08" db="UniProtKB">
        <authorList>
            <consortium name="RefSeq"/>
        </authorList>
    </citation>
    <scope>IDENTIFICATION</scope>
    <source>
        <tissue evidence="6">Entire body</tissue>
    </source>
</reference>
<name>A0A1W4WRE0_AGRPL</name>
<dbReference type="KEGG" id="apln:108735235"/>
<dbReference type="GO" id="GO:0005509">
    <property type="term" value="F:calcium ion binding"/>
    <property type="evidence" value="ECO:0007669"/>
    <property type="project" value="InterPro"/>
</dbReference>
<dbReference type="PANTHER" id="PTHR23055">
    <property type="entry name" value="CALCIUM BINDING PROTEINS"/>
    <property type="match status" value="1"/>
</dbReference>
<evidence type="ECO:0000259" key="4">
    <source>
        <dbReference type="PROSITE" id="PS50222"/>
    </source>
</evidence>
<dbReference type="GeneID" id="108735235"/>
<evidence type="ECO:0000313" key="5">
    <source>
        <dbReference type="Proteomes" id="UP000192223"/>
    </source>
</evidence>
<keyword evidence="2" id="KW-0677">Repeat</keyword>
<keyword evidence="1" id="KW-0479">Metal-binding</keyword>
<feature type="domain" description="EF-hand" evidence="4">
    <location>
        <begin position="169"/>
        <end position="204"/>
    </location>
</feature>
<dbReference type="InterPro" id="IPR018247">
    <property type="entry name" value="EF_Hand_1_Ca_BS"/>
</dbReference>
<dbReference type="PROSITE" id="PS00018">
    <property type="entry name" value="EF_HAND_1"/>
    <property type="match status" value="1"/>
</dbReference>
<dbReference type="RefSeq" id="XP_018322590.1">
    <property type="nucleotide sequence ID" value="XM_018467088.2"/>
</dbReference>
<organism evidence="5 6">
    <name type="scientific">Agrilus planipennis</name>
    <name type="common">Emerald ash borer</name>
    <name type="synonym">Agrilus marcopoli</name>
    <dbReference type="NCBI Taxonomy" id="224129"/>
    <lineage>
        <taxon>Eukaryota</taxon>
        <taxon>Metazoa</taxon>
        <taxon>Ecdysozoa</taxon>
        <taxon>Arthropoda</taxon>
        <taxon>Hexapoda</taxon>
        <taxon>Insecta</taxon>
        <taxon>Pterygota</taxon>
        <taxon>Neoptera</taxon>
        <taxon>Endopterygota</taxon>
        <taxon>Coleoptera</taxon>
        <taxon>Polyphaga</taxon>
        <taxon>Elateriformia</taxon>
        <taxon>Buprestoidea</taxon>
        <taxon>Buprestidae</taxon>
        <taxon>Agrilinae</taxon>
        <taxon>Agrilus</taxon>
    </lineage>
</organism>
<keyword evidence="3" id="KW-0106">Calcium</keyword>
<dbReference type="AlphaFoldDB" id="A0A1W4WRE0"/>
<dbReference type="InParanoid" id="A0A1W4WRE0"/>
<accession>A0A1W4WRE0</accession>
<dbReference type="Proteomes" id="UP000192223">
    <property type="component" value="Unplaced"/>
</dbReference>
<dbReference type="PROSITE" id="PS50222">
    <property type="entry name" value="EF_HAND_2"/>
    <property type="match status" value="2"/>
</dbReference>
<dbReference type="Gene3D" id="1.10.238.10">
    <property type="entry name" value="EF-hand"/>
    <property type="match status" value="1"/>
</dbReference>
<dbReference type="OrthoDB" id="191686at2759"/>
<dbReference type="SMART" id="SM00054">
    <property type="entry name" value="EFh"/>
    <property type="match status" value="2"/>
</dbReference>
<dbReference type="FunCoup" id="A0A1W4WRE0">
    <property type="interactions" value="9"/>
</dbReference>
<protein>
    <submittedName>
        <fullName evidence="6">EF-hand calcium-binding domain-containing protein 1</fullName>
    </submittedName>
</protein>
<dbReference type="PRINTS" id="PR00450">
    <property type="entry name" value="RECOVERIN"/>
</dbReference>
<sequence>MSTSVNKSPGLHHRKGACLLKSVSVFLNIARNAKARSVTSTTRVAPKKQKMTSKEYKCPSKVLDIVKRSSAFSRSETETLYKIYKQLISVNRPAQIVDRSLGSTASINKLSINEGIDRTLFRELLHNTFDLITEDTLMDRIFCVWDKMNVGLLTFDAFFNGLVLFLKGNENEKIEFCFAVYDLNSDGYIVKDEMFQLLKNCLIKHPQDEDPDEGVKDLVELIMKKLDKDKDGKVSLDDFKGSVVEDNLLLQAFGKCLPDERVCDTFLLTI</sequence>
<feature type="domain" description="EF-hand" evidence="4">
    <location>
        <begin position="214"/>
        <end position="249"/>
    </location>
</feature>
<dbReference type="PANTHER" id="PTHR23055:SF60">
    <property type="entry name" value="CALAXIN"/>
    <property type="match status" value="1"/>
</dbReference>
<evidence type="ECO:0000313" key="6">
    <source>
        <dbReference type="RefSeq" id="XP_018322590.1"/>
    </source>
</evidence>
<proteinExistence type="predicted"/>
<dbReference type="InterPro" id="IPR002048">
    <property type="entry name" value="EF_hand_dom"/>
</dbReference>
<evidence type="ECO:0000256" key="1">
    <source>
        <dbReference type="ARBA" id="ARBA00022723"/>
    </source>
</evidence>
<dbReference type="InterPro" id="IPR011992">
    <property type="entry name" value="EF-hand-dom_pair"/>
</dbReference>
<evidence type="ECO:0000256" key="2">
    <source>
        <dbReference type="ARBA" id="ARBA00022737"/>
    </source>
</evidence>
<dbReference type="SUPFAM" id="SSF47473">
    <property type="entry name" value="EF-hand"/>
    <property type="match status" value="1"/>
</dbReference>
<gene>
    <name evidence="6" type="primary">LOC108735235</name>
</gene>
<dbReference type="Pfam" id="PF13499">
    <property type="entry name" value="EF-hand_7"/>
    <property type="match status" value="1"/>
</dbReference>
<dbReference type="InterPro" id="IPR028846">
    <property type="entry name" value="Recoverin"/>
</dbReference>